<dbReference type="AlphaFoldDB" id="A0A2P2JST8"/>
<reference evidence="1" key="1">
    <citation type="submission" date="2018-02" db="EMBL/GenBank/DDBJ databases">
        <title>Rhizophora mucronata_Transcriptome.</title>
        <authorList>
            <person name="Meera S.P."/>
            <person name="Sreeshan A."/>
            <person name="Augustine A."/>
        </authorList>
    </citation>
    <scope>NUCLEOTIDE SEQUENCE</scope>
    <source>
        <tissue evidence="1">Leaf</tissue>
    </source>
</reference>
<name>A0A2P2JST8_RHIMU</name>
<organism evidence="1">
    <name type="scientific">Rhizophora mucronata</name>
    <name type="common">Asiatic mangrove</name>
    <dbReference type="NCBI Taxonomy" id="61149"/>
    <lineage>
        <taxon>Eukaryota</taxon>
        <taxon>Viridiplantae</taxon>
        <taxon>Streptophyta</taxon>
        <taxon>Embryophyta</taxon>
        <taxon>Tracheophyta</taxon>
        <taxon>Spermatophyta</taxon>
        <taxon>Magnoliopsida</taxon>
        <taxon>eudicotyledons</taxon>
        <taxon>Gunneridae</taxon>
        <taxon>Pentapetalae</taxon>
        <taxon>rosids</taxon>
        <taxon>fabids</taxon>
        <taxon>Malpighiales</taxon>
        <taxon>Rhizophoraceae</taxon>
        <taxon>Rhizophora</taxon>
    </lineage>
</organism>
<dbReference type="EMBL" id="GGEC01016050">
    <property type="protein sequence ID" value="MBW96533.1"/>
    <property type="molecule type" value="Transcribed_RNA"/>
</dbReference>
<protein>
    <submittedName>
        <fullName evidence="1">Uncharacterized protein MANES_03G129700</fullName>
    </submittedName>
</protein>
<sequence length="76" mass="8095">MSRISQELSAKEMMTSSFNNFLLLAIAAIAILICKGKPTAISPKSAVISSKCLPTTPKHKLTKLGGLLYSLGFLAK</sequence>
<proteinExistence type="predicted"/>
<accession>A0A2P2JST8</accession>
<evidence type="ECO:0000313" key="1">
    <source>
        <dbReference type="EMBL" id="MBW96533.1"/>
    </source>
</evidence>